<proteinExistence type="predicted"/>
<reference evidence="2" key="2">
    <citation type="submission" date="2018-05" db="EMBL/GenBank/DDBJ databases">
        <title>OpunRS2 (Oryza punctata Reference Sequence Version 2).</title>
        <authorList>
            <person name="Zhang J."/>
            <person name="Kudrna D."/>
            <person name="Lee S."/>
            <person name="Talag J."/>
            <person name="Welchert J."/>
            <person name="Wing R.A."/>
        </authorList>
    </citation>
    <scope>NUCLEOTIDE SEQUENCE [LARGE SCALE GENOMIC DNA]</scope>
</reference>
<dbReference type="Proteomes" id="UP000026962">
    <property type="component" value="Chromosome 7"/>
</dbReference>
<sequence length="568" mass="64437">MLDMLTKECFLLSFTSPSKIIPLPPLVDIPRLDLIFNCALSSQTPPDCTVMLAVCRDKSLLYCRPDDTHWSRLPIDNFACDDGDEFDGGIVGYQGKFYATGIHFLLMPHLLHHHLPLRGATLSFRCHVPTPKDSVYRGYLVASCGDIFFVRSYLFGIPDEIVNLEIYHWNPSQDGWNTLHSIGDRTFFLGRNSSVVSSATRAGTEPNCIHILRSVNRKYKKEEKGHDKKIVCSSTEWGQWSNLCLDLVELLVPNISFIDFLHMKAACKQWRSISSRIQDSKVLPLLLTTRPGRRDSLEVFDLMSKKNYSINVSIPGPTSGDDTGASQSQILHFAKNGWVILSRGNHSFFLVNPFKNSPDHVIALPPIRSFDFKGISFFSVPESPDFVVVAIESIRSSTVVTMKTWRIGDEDWKEERFENDIPFFMASHNPVFFEGEFYCLDVSGKLGTFDPDTMEWGVFDELDPVDDQLLSTDYGYSHLMEWKGELVAFFRQCGAEDGSMSFFKLDPTQMVWSELDGLKDGIMFWGRTNVVARSPPPGEDHLCNKMFIPNFSESDGGREHGFYCLEKK</sequence>
<evidence type="ECO:0000313" key="3">
    <source>
        <dbReference type="Proteomes" id="UP000026962"/>
    </source>
</evidence>
<dbReference type="PANTHER" id="PTHR33127:SF90">
    <property type="entry name" value="F-BOX DOMAIN-CONTAINING PROTEIN"/>
    <property type="match status" value="1"/>
</dbReference>
<protein>
    <recommendedName>
        <fullName evidence="1">KIB1-4 beta-propeller domain-containing protein</fullName>
    </recommendedName>
</protein>
<accession>A0A0E0LQ18</accession>
<dbReference type="OMA" id="RNDDEDW"/>
<dbReference type="AlphaFoldDB" id="A0A0E0LQ18"/>
<dbReference type="Pfam" id="PF03478">
    <property type="entry name" value="Beta-prop_KIB1-4"/>
    <property type="match status" value="2"/>
</dbReference>
<evidence type="ECO:0000259" key="1">
    <source>
        <dbReference type="Pfam" id="PF03478"/>
    </source>
</evidence>
<feature type="domain" description="KIB1-4 beta-propeller" evidence="1">
    <location>
        <begin position="326"/>
        <end position="532"/>
    </location>
</feature>
<evidence type="ECO:0000313" key="2">
    <source>
        <dbReference type="EnsemblPlants" id="OPUNC07G25440.1"/>
    </source>
</evidence>
<dbReference type="STRING" id="4537.A0A0E0LQ18"/>
<dbReference type="InterPro" id="IPR005174">
    <property type="entry name" value="KIB1-4_b-propeller"/>
</dbReference>
<keyword evidence="3" id="KW-1185">Reference proteome</keyword>
<dbReference type="HOGENOM" id="CLU_026671_0_0_1"/>
<name>A0A0E0LQ18_ORYPU</name>
<dbReference type="PANTHER" id="PTHR33127">
    <property type="entry name" value="TRANSMEMBRANE PROTEIN"/>
    <property type="match status" value="1"/>
</dbReference>
<dbReference type="Gramene" id="OPUNC07G25440.1">
    <property type="protein sequence ID" value="OPUNC07G25440.1"/>
    <property type="gene ID" value="OPUNC07G25440"/>
</dbReference>
<dbReference type="EnsemblPlants" id="OPUNC07G25440.1">
    <property type="protein sequence ID" value="OPUNC07G25440.1"/>
    <property type="gene ID" value="OPUNC07G25440"/>
</dbReference>
<organism evidence="2">
    <name type="scientific">Oryza punctata</name>
    <name type="common">Red rice</name>
    <dbReference type="NCBI Taxonomy" id="4537"/>
    <lineage>
        <taxon>Eukaryota</taxon>
        <taxon>Viridiplantae</taxon>
        <taxon>Streptophyta</taxon>
        <taxon>Embryophyta</taxon>
        <taxon>Tracheophyta</taxon>
        <taxon>Spermatophyta</taxon>
        <taxon>Magnoliopsida</taxon>
        <taxon>Liliopsida</taxon>
        <taxon>Poales</taxon>
        <taxon>Poaceae</taxon>
        <taxon>BOP clade</taxon>
        <taxon>Oryzoideae</taxon>
        <taxon>Oryzeae</taxon>
        <taxon>Oryzinae</taxon>
        <taxon>Oryza</taxon>
    </lineage>
</organism>
<reference evidence="2" key="1">
    <citation type="submission" date="2015-04" db="UniProtKB">
        <authorList>
            <consortium name="EnsemblPlants"/>
        </authorList>
    </citation>
    <scope>IDENTIFICATION</scope>
</reference>
<feature type="domain" description="KIB1-4 beta-propeller" evidence="1">
    <location>
        <begin position="6"/>
        <end position="212"/>
    </location>
</feature>